<evidence type="ECO:0000256" key="11">
    <source>
        <dbReference type="SAM" id="MobiDB-lite"/>
    </source>
</evidence>
<evidence type="ECO:0000256" key="3">
    <source>
        <dbReference type="ARBA" id="ARBA00016337"/>
    </source>
</evidence>
<evidence type="ECO:0000256" key="10">
    <source>
        <dbReference type="ARBA" id="ARBA00048540"/>
    </source>
</evidence>
<sequence length="388" mass="42832">MAGTPTKIQTPHNQTHSTDETHGTTHETHSTNETRRLPYNTTFPHAFGTGIIISTSQPIPQDLYSRLTDCIETIDRTLSRFREDSLVSAMRQAPHGGSFTFPMWCQAVFDCADKMFHLTQHALDPCVGEELGLLGYGPALQLNTSNTTNTNIATTWATAITREQDQPTILHTTAPVALDFGAFGKGFAVDRIAQLLETYPAWQHNKSLNAHHPSPSLEYPLLEYVINAGGDVRVLLHTNPPYRIGLEDPHNPDLAIGVMPIQQGALCASSPSRRHWEQQRFAAMHTVHHLLDARTGQPVQDTLASWAAIPLDMLQQLPAETTDDQRLAYHLCTKYPTMIADALATALFTTSATTLSTRFAVPMLALDTSYKISSQCQWYGTLFTAAAD</sequence>
<dbReference type="SUPFAM" id="SSF143631">
    <property type="entry name" value="ApbE-like"/>
    <property type="match status" value="1"/>
</dbReference>
<evidence type="ECO:0000313" key="13">
    <source>
        <dbReference type="Proteomes" id="UP000619536"/>
    </source>
</evidence>
<dbReference type="GO" id="GO:0016740">
    <property type="term" value="F:transferase activity"/>
    <property type="evidence" value="ECO:0007669"/>
    <property type="project" value="UniProtKB-KW"/>
</dbReference>
<dbReference type="AlphaFoldDB" id="A0A8J3F2C6"/>
<keyword evidence="5" id="KW-0808">Transferase</keyword>
<keyword evidence="4" id="KW-0285">Flavoprotein</keyword>
<dbReference type="InterPro" id="IPR024932">
    <property type="entry name" value="ApbE"/>
</dbReference>
<evidence type="ECO:0000256" key="4">
    <source>
        <dbReference type="ARBA" id="ARBA00022630"/>
    </source>
</evidence>
<dbReference type="InterPro" id="IPR003374">
    <property type="entry name" value="ApbE-like_sf"/>
</dbReference>
<dbReference type="Pfam" id="PF02424">
    <property type="entry name" value="ApbE"/>
    <property type="match status" value="2"/>
</dbReference>
<dbReference type="EC" id="2.7.1.180" evidence="2"/>
<dbReference type="PANTHER" id="PTHR30040:SF2">
    <property type="entry name" value="FAD:PROTEIN FMN TRANSFERASE"/>
    <property type="match status" value="1"/>
</dbReference>
<evidence type="ECO:0000256" key="6">
    <source>
        <dbReference type="ARBA" id="ARBA00022723"/>
    </source>
</evidence>
<keyword evidence="7" id="KW-0274">FAD</keyword>
<protein>
    <recommendedName>
        <fullName evidence="3">FAD:protein FMN transferase</fullName>
        <ecNumber evidence="2">2.7.1.180</ecNumber>
    </recommendedName>
    <alternativeName>
        <fullName evidence="9">Flavin transferase</fullName>
    </alternativeName>
</protein>
<evidence type="ECO:0000256" key="9">
    <source>
        <dbReference type="ARBA" id="ARBA00031306"/>
    </source>
</evidence>
<feature type="region of interest" description="Disordered" evidence="11">
    <location>
        <begin position="1"/>
        <end position="39"/>
    </location>
</feature>
<evidence type="ECO:0000256" key="2">
    <source>
        <dbReference type="ARBA" id="ARBA00011955"/>
    </source>
</evidence>
<name>A0A8J3F2C6_9BIFI</name>
<dbReference type="GO" id="GO:0046872">
    <property type="term" value="F:metal ion binding"/>
    <property type="evidence" value="ECO:0007669"/>
    <property type="project" value="UniProtKB-KW"/>
</dbReference>
<dbReference type="PANTHER" id="PTHR30040">
    <property type="entry name" value="THIAMINE BIOSYNTHESIS LIPOPROTEIN APBE"/>
    <property type="match status" value="1"/>
</dbReference>
<dbReference type="Proteomes" id="UP000619536">
    <property type="component" value="Unassembled WGS sequence"/>
</dbReference>
<accession>A0A8J3F2C6</accession>
<evidence type="ECO:0000256" key="8">
    <source>
        <dbReference type="ARBA" id="ARBA00022842"/>
    </source>
</evidence>
<comment type="catalytic activity">
    <reaction evidence="10">
        <text>L-threonyl-[protein] + FAD = FMN-L-threonyl-[protein] + AMP + H(+)</text>
        <dbReference type="Rhea" id="RHEA:36847"/>
        <dbReference type="Rhea" id="RHEA-COMP:11060"/>
        <dbReference type="Rhea" id="RHEA-COMP:11061"/>
        <dbReference type="ChEBI" id="CHEBI:15378"/>
        <dbReference type="ChEBI" id="CHEBI:30013"/>
        <dbReference type="ChEBI" id="CHEBI:57692"/>
        <dbReference type="ChEBI" id="CHEBI:74257"/>
        <dbReference type="ChEBI" id="CHEBI:456215"/>
        <dbReference type="EC" id="2.7.1.180"/>
    </reaction>
</comment>
<comment type="cofactor">
    <cofactor evidence="1">
        <name>Mg(2+)</name>
        <dbReference type="ChEBI" id="CHEBI:18420"/>
    </cofactor>
</comment>
<evidence type="ECO:0000256" key="5">
    <source>
        <dbReference type="ARBA" id="ARBA00022679"/>
    </source>
</evidence>
<feature type="compositionally biased region" description="Polar residues" evidence="11">
    <location>
        <begin position="1"/>
        <end position="14"/>
    </location>
</feature>
<feature type="compositionally biased region" description="Basic and acidic residues" evidence="11">
    <location>
        <begin position="17"/>
        <end position="36"/>
    </location>
</feature>
<gene>
    <name evidence="12" type="ORF">GCM10007377_10400</name>
</gene>
<reference evidence="12" key="2">
    <citation type="submission" date="2020-09" db="EMBL/GenBank/DDBJ databases">
        <authorList>
            <person name="Sun Q."/>
            <person name="Sedlacek I."/>
        </authorList>
    </citation>
    <scope>NUCLEOTIDE SEQUENCE</scope>
    <source>
        <strain evidence="12">CCM 8606</strain>
    </source>
</reference>
<evidence type="ECO:0000256" key="1">
    <source>
        <dbReference type="ARBA" id="ARBA00001946"/>
    </source>
</evidence>
<keyword evidence="8" id="KW-0460">Magnesium</keyword>
<keyword evidence="13" id="KW-1185">Reference proteome</keyword>
<dbReference type="RefSeq" id="WP_188355197.1">
    <property type="nucleotide sequence ID" value="NZ_BMDH01000002.1"/>
</dbReference>
<reference evidence="12" key="1">
    <citation type="journal article" date="2014" name="Int. J. Syst. Evol. Microbiol.">
        <title>Complete genome sequence of Corynebacterium casei LMG S-19264T (=DSM 44701T), isolated from a smear-ripened cheese.</title>
        <authorList>
            <consortium name="US DOE Joint Genome Institute (JGI-PGF)"/>
            <person name="Walter F."/>
            <person name="Albersmeier A."/>
            <person name="Kalinowski J."/>
            <person name="Ruckert C."/>
        </authorList>
    </citation>
    <scope>NUCLEOTIDE SEQUENCE</scope>
    <source>
        <strain evidence="12">CCM 8606</strain>
    </source>
</reference>
<dbReference type="EMBL" id="BMDH01000002">
    <property type="protein sequence ID" value="GGI14331.1"/>
    <property type="molecule type" value="Genomic_DNA"/>
</dbReference>
<proteinExistence type="predicted"/>
<organism evidence="12 13">
    <name type="scientific">Galliscardovia ingluviei</name>
    <dbReference type="NCBI Taxonomy" id="1769422"/>
    <lineage>
        <taxon>Bacteria</taxon>
        <taxon>Bacillati</taxon>
        <taxon>Actinomycetota</taxon>
        <taxon>Actinomycetes</taxon>
        <taxon>Bifidobacteriales</taxon>
        <taxon>Bifidobacteriaceae</taxon>
        <taxon>Galliscardovia</taxon>
    </lineage>
</organism>
<comment type="caution">
    <text evidence="12">The sequence shown here is derived from an EMBL/GenBank/DDBJ whole genome shotgun (WGS) entry which is preliminary data.</text>
</comment>
<keyword evidence="6" id="KW-0479">Metal-binding</keyword>
<dbReference type="Gene3D" id="3.10.520.10">
    <property type="entry name" value="ApbE-like domains"/>
    <property type="match status" value="1"/>
</dbReference>
<evidence type="ECO:0000313" key="12">
    <source>
        <dbReference type="EMBL" id="GGI14331.1"/>
    </source>
</evidence>
<evidence type="ECO:0000256" key="7">
    <source>
        <dbReference type="ARBA" id="ARBA00022827"/>
    </source>
</evidence>